<feature type="domain" description="Myb/SANT-like" evidence="2">
    <location>
        <begin position="655"/>
        <end position="748"/>
    </location>
</feature>
<evidence type="ECO:0008006" key="6">
    <source>
        <dbReference type="Google" id="ProtNLM"/>
    </source>
</evidence>
<reference evidence="4 5" key="1">
    <citation type="journal article" date="2024" name="Plant J.">
        <title>Genome sequences and population genomics reveal climatic adaptation and genomic divergence between two closely related sweetgum species.</title>
        <authorList>
            <person name="Xu W.Q."/>
            <person name="Ren C.Q."/>
            <person name="Zhang X.Y."/>
            <person name="Comes H.P."/>
            <person name="Liu X.H."/>
            <person name="Li Y.G."/>
            <person name="Kettle C.J."/>
            <person name="Jalonen R."/>
            <person name="Gaisberger H."/>
            <person name="Ma Y.Z."/>
            <person name="Qiu Y.X."/>
        </authorList>
    </citation>
    <scope>NUCLEOTIDE SEQUENCE [LARGE SCALE GENOMIC DNA]</scope>
    <source>
        <strain evidence="4">Hangzhou</strain>
    </source>
</reference>
<evidence type="ECO:0000313" key="4">
    <source>
        <dbReference type="EMBL" id="KAK9292996.1"/>
    </source>
</evidence>
<dbReference type="Pfam" id="PF12776">
    <property type="entry name" value="Myb_DNA-bind_3"/>
    <property type="match status" value="6"/>
</dbReference>
<feature type="domain" description="Myb/SANT-like" evidence="2">
    <location>
        <begin position="505"/>
        <end position="598"/>
    </location>
</feature>
<accession>A0AAP0SDX0</accession>
<feature type="region of interest" description="Disordered" evidence="1">
    <location>
        <begin position="1002"/>
        <end position="1031"/>
    </location>
</feature>
<evidence type="ECO:0000256" key="1">
    <source>
        <dbReference type="SAM" id="MobiDB-lite"/>
    </source>
</evidence>
<feature type="domain" description="Myb/SANT-like" evidence="2">
    <location>
        <begin position="842"/>
        <end position="935"/>
    </location>
</feature>
<dbReference type="InterPro" id="IPR024752">
    <property type="entry name" value="Myb/SANT-like_dom"/>
</dbReference>
<sequence length="1110" mass="129975">MGGQTPMNNDRARTYWTPTMERYFIDLMLDQMHRGNRMGHTFNKQAWADMLTMFNANFGSQYDKDVLKSRYTSLWMQFNDIKNLLDQSGFYWDDTRQMVIADEYVWDTYVKAHPDAQYYKNKVLMNFNDLCLIYAYTTADGRYSRSSHDIDFDDDIQGLIIGDGMGSLVPASNERPKPDWTPVMDRYFVKLMLDQVRKGHKINDTFTKQAWTDMLALFNAKFCSQHGKRVLRHRYKKLRKYYRDVRSLLEHDGFLWDKTRQTIAADDYVWDNYIKAHPHAQSYRKKTLLKYQDLGLIYGNEITNGICSHSYQDKDFEYDIFQLKTGEGEEGQTPTGSDSLRTYWTVPMDRYLIDLLLDQALRGNKIGDAFINQAWIEMVTLFSAKFGSHYDKDVLKNRYKHLRRQYNDIKILLGQSGFSYDETREMVTAEEYVWDFYIKAHPDARSYRNKTLPSYHKLCVIYGQESSNGITNHLGFNEDIDGESPVLMTGNVQCHTDSDHSRPDWTPSMDRYLIDLMLKQVLIGNRIGITFNKQAWIDMVASFKESFGSRHDRDVLRSRHQSLRKLYHDMKNLLDHGGFLWDETQQMIIAYDYVWDAYIKEQPDVKLFRTETKPNYNDLCIIYGNLTSDGGSKHSDQSINGRGIQALGNCLRTDWTPQMDRYFIDLMLEQVRFGSMVDHKFNRQAWSDMVAKLNATFGSQHDKDVLKSRFKNLRNLFNDMKILLDQSGFVWDEMRQMVTADDDLWDAYIKVLFLIQIFNRNFFTVLVAYLQYMQEHPDAQSYRTRTLPNYNDLFLIYGNATTNGMHYHSSNCVDVDDYVTGANGGEEDDQSPASNDPLMTDWAKPMDQYFIDLLSEQVYRGNKIGHTFNEQAWSCMTTSFDKKFGLQCDKYVLENRYLSLMKEHNDINNLLNQKGFVWDETQQRVIAADDVWEAYIKEHPDVIIYRGRTLWRYNDLCMIFGHGISDGRLSHVDLEMDIDHNAPEIEMDELFGLLQSPARDIEIPDRRKKRQSGSLLTSAHSRKAQKTSKEGMQEAFSELAAVVTTFVDETEDKNYSSIETIVDALQTIPDLDDELFFDACELLEDEKKAETFVALDVTKRKKWLLRKLHC</sequence>
<evidence type="ECO:0000259" key="3">
    <source>
        <dbReference type="Pfam" id="PF24769"/>
    </source>
</evidence>
<dbReference type="PANTHER" id="PTHR46929">
    <property type="entry name" value="EXPRESSED PROTEIN"/>
    <property type="match status" value="1"/>
</dbReference>
<comment type="caution">
    <text evidence="4">The sequence shown here is derived from an EMBL/GenBank/DDBJ whole genome shotgun (WGS) entry which is preliminary data.</text>
</comment>
<dbReference type="PANTHER" id="PTHR46929:SF8">
    <property type="entry name" value="MYB_SANT-LIKE DOMAIN-CONTAINING PROTEIN"/>
    <property type="match status" value="1"/>
</dbReference>
<protein>
    <recommendedName>
        <fullName evidence="6">L10-interacting MYB domain-containing protein</fullName>
    </recommendedName>
</protein>
<gene>
    <name evidence="4" type="ORF">L1049_020979</name>
</gene>
<dbReference type="InterPro" id="IPR056253">
    <property type="entry name" value="At2g29880-like_C"/>
</dbReference>
<feature type="domain" description="Myb/SANT-like" evidence="2">
    <location>
        <begin position="15"/>
        <end position="109"/>
    </location>
</feature>
<evidence type="ECO:0000259" key="2">
    <source>
        <dbReference type="Pfam" id="PF12776"/>
    </source>
</evidence>
<evidence type="ECO:0000313" key="5">
    <source>
        <dbReference type="Proteomes" id="UP001415857"/>
    </source>
</evidence>
<proteinExistence type="predicted"/>
<feature type="domain" description="Myb/SANT-like" evidence="2">
    <location>
        <begin position="343"/>
        <end position="437"/>
    </location>
</feature>
<name>A0AAP0SDX0_LIQFO</name>
<keyword evidence="5" id="KW-1185">Reference proteome</keyword>
<dbReference type="EMBL" id="JBBPBK010000001">
    <property type="protein sequence ID" value="KAK9292996.1"/>
    <property type="molecule type" value="Genomic_DNA"/>
</dbReference>
<organism evidence="4 5">
    <name type="scientific">Liquidambar formosana</name>
    <name type="common">Formosan gum</name>
    <dbReference type="NCBI Taxonomy" id="63359"/>
    <lineage>
        <taxon>Eukaryota</taxon>
        <taxon>Viridiplantae</taxon>
        <taxon>Streptophyta</taxon>
        <taxon>Embryophyta</taxon>
        <taxon>Tracheophyta</taxon>
        <taxon>Spermatophyta</taxon>
        <taxon>Magnoliopsida</taxon>
        <taxon>eudicotyledons</taxon>
        <taxon>Gunneridae</taxon>
        <taxon>Pentapetalae</taxon>
        <taxon>Saxifragales</taxon>
        <taxon>Altingiaceae</taxon>
        <taxon>Liquidambar</taxon>
    </lineage>
</organism>
<feature type="domain" description="Myb/SANT-like" evidence="2">
    <location>
        <begin position="180"/>
        <end position="273"/>
    </location>
</feature>
<dbReference type="Pfam" id="PF24769">
    <property type="entry name" value="At2g29880_C"/>
    <property type="match status" value="1"/>
</dbReference>
<dbReference type="Proteomes" id="UP001415857">
    <property type="component" value="Unassembled WGS sequence"/>
</dbReference>
<feature type="domain" description="At2g29880-like C-terminal" evidence="3">
    <location>
        <begin position="1061"/>
        <end position="1106"/>
    </location>
</feature>
<dbReference type="AlphaFoldDB" id="A0AAP0SDX0"/>